<dbReference type="SMART" id="SM00421">
    <property type="entry name" value="HTH_LUXR"/>
    <property type="match status" value="1"/>
</dbReference>
<dbReference type="PROSITE" id="PS50043">
    <property type="entry name" value="HTH_LUXR_2"/>
    <property type="match status" value="1"/>
</dbReference>
<keyword evidence="2" id="KW-0067">ATP-binding</keyword>
<dbReference type="AlphaFoldDB" id="A0A1X0IGT5"/>
<accession>A0A1X0IGT5</accession>
<gene>
    <name evidence="4" type="ORF">BST39_02320</name>
</gene>
<proteinExistence type="predicted"/>
<dbReference type="OrthoDB" id="134933at2"/>
<evidence type="ECO:0000313" key="5">
    <source>
        <dbReference type="Proteomes" id="UP000192513"/>
    </source>
</evidence>
<dbReference type="InterPro" id="IPR000792">
    <property type="entry name" value="Tscrpt_reg_LuxR_C"/>
</dbReference>
<dbReference type="PANTHER" id="PTHR16305">
    <property type="entry name" value="TESTICULAR SOLUBLE ADENYLYL CYCLASE"/>
    <property type="match status" value="1"/>
</dbReference>
<sequence>MRGRRSECAALDRATSAARSGHSQVLVLRGEAGIGKTALLDFVAGRAAGFRTARVGGVESEMELAFAALQQLCSPLLACIDRLPAPQREALEIAFGCSAGPAPDRFLVGLAVLSLIGAATESQPLLVLVDDAQWIDRISAQTLAFVARRLVAEPAAIIFAVREEVGDELAGLPELTVSGLNSGDARALLDSAIVGRLDDQVRDRIVAETRGNPLALLELPKGFTAAELAGGFGRPDSWPLAGQIEQTFLRRIRSLPDHAQRLLLVAAAEPIGDTALLIRAAERLGLEPDAAAGAEAAGLIDVGTRVRFHHPLVRSAAYRSADVMERRRAHRALADATDRDTDPDRRAWHLAVAAAGPDESVAVQLERSAGRAQSRGGVAAAAAFLERATQLTADPVRRGTRALAAAQAKRDVAAFDAAEELLTIAESASLEALERAQVKRLRAQIAFARSRSGDANAPTVSDSAVGLLDAAKGLESLDDAQARETYLEAVGAAMFGGRLCPHGGIAMTAATARSAPPRPEPARPVDLLLDGIAIRATDGHSAGVPALREAIDRICTEAHRGDSEVMRWFWQAFPIVQESAAHELWDDDAWHQLATQAVRLARDAGALAMLPLALVYRAGVHVQAGEFATAAALIEEAEGIAAATGYTPVKYHSLTLPAWRGTEAEAVKLMEAALADGMTRGEGRVIGLTGYATAVLYNGLGRYGDAFTAVRQACEHEDLGLFGWCLVELIEAGVRCGERDAAQDALQQLRDRTQSNGSDWAAGILARSRALLADDRVSERDYREAIERLERTRITVHLSRAHLVYGEWLRRCNRRVDARAELHTAHEMFARMGADGFAERARRELMATGEKVSKRSAAPGDELTAQEAQIARLAGEGMTNPEIAAQLFLSTHTVEWHLRKVFAKLGITSRRQLRGAATH</sequence>
<evidence type="ECO:0000256" key="1">
    <source>
        <dbReference type="ARBA" id="ARBA00022741"/>
    </source>
</evidence>
<dbReference type="GO" id="GO:0004016">
    <property type="term" value="F:adenylate cyclase activity"/>
    <property type="evidence" value="ECO:0007669"/>
    <property type="project" value="TreeGrafter"/>
</dbReference>
<dbReference type="PANTHER" id="PTHR16305:SF35">
    <property type="entry name" value="TRANSCRIPTIONAL ACTIVATOR DOMAIN"/>
    <property type="match status" value="1"/>
</dbReference>
<dbReference type="GO" id="GO:0005737">
    <property type="term" value="C:cytoplasm"/>
    <property type="evidence" value="ECO:0007669"/>
    <property type="project" value="TreeGrafter"/>
</dbReference>
<dbReference type="Pfam" id="PF13191">
    <property type="entry name" value="AAA_16"/>
    <property type="match status" value="1"/>
</dbReference>
<dbReference type="SUPFAM" id="SSF46894">
    <property type="entry name" value="C-terminal effector domain of the bipartite response regulators"/>
    <property type="match status" value="1"/>
</dbReference>
<dbReference type="InterPro" id="IPR041664">
    <property type="entry name" value="AAA_16"/>
</dbReference>
<dbReference type="InterPro" id="IPR016032">
    <property type="entry name" value="Sig_transdc_resp-reg_C-effctor"/>
</dbReference>
<organism evidence="4 5">
    <name type="scientific">Mycobacterium paraseoulense</name>
    <dbReference type="NCBI Taxonomy" id="590652"/>
    <lineage>
        <taxon>Bacteria</taxon>
        <taxon>Bacillati</taxon>
        <taxon>Actinomycetota</taxon>
        <taxon>Actinomycetes</taxon>
        <taxon>Mycobacteriales</taxon>
        <taxon>Mycobacteriaceae</taxon>
        <taxon>Mycobacterium</taxon>
    </lineage>
</organism>
<dbReference type="SUPFAM" id="SSF52540">
    <property type="entry name" value="P-loop containing nucleoside triphosphate hydrolases"/>
    <property type="match status" value="1"/>
</dbReference>
<dbReference type="GO" id="GO:0006355">
    <property type="term" value="P:regulation of DNA-templated transcription"/>
    <property type="evidence" value="ECO:0007669"/>
    <property type="project" value="InterPro"/>
</dbReference>
<evidence type="ECO:0000259" key="3">
    <source>
        <dbReference type="PROSITE" id="PS50043"/>
    </source>
</evidence>
<comment type="caution">
    <text evidence="4">The sequence shown here is derived from an EMBL/GenBank/DDBJ whole genome shotgun (WGS) entry which is preliminary data.</text>
</comment>
<keyword evidence="1" id="KW-0547">Nucleotide-binding</keyword>
<dbReference type="Gene3D" id="1.10.10.10">
    <property type="entry name" value="Winged helix-like DNA-binding domain superfamily/Winged helix DNA-binding domain"/>
    <property type="match status" value="1"/>
</dbReference>
<dbReference type="InterPro" id="IPR036388">
    <property type="entry name" value="WH-like_DNA-bd_sf"/>
</dbReference>
<name>A0A1X0IGT5_9MYCO</name>
<dbReference type="PRINTS" id="PR00038">
    <property type="entry name" value="HTHLUXR"/>
</dbReference>
<dbReference type="GO" id="GO:0003677">
    <property type="term" value="F:DNA binding"/>
    <property type="evidence" value="ECO:0007669"/>
    <property type="project" value="InterPro"/>
</dbReference>
<feature type="domain" description="HTH luxR-type" evidence="3">
    <location>
        <begin position="856"/>
        <end position="919"/>
    </location>
</feature>
<keyword evidence="5" id="KW-1185">Reference proteome</keyword>
<dbReference type="Pfam" id="PF00196">
    <property type="entry name" value="GerE"/>
    <property type="match status" value="1"/>
</dbReference>
<evidence type="ECO:0000313" key="4">
    <source>
        <dbReference type="EMBL" id="ORB46225.1"/>
    </source>
</evidence>
<evidence type="ECO:0000256" key="2">
    <source>
        <dbReference type="ARBA" id="ARBA00022840"/>
    </source>
</evidence>
<dbReference type="GO" id="GO:0005524">
    <property type="term" value="F:ATP binding"/>
    <property type="evidence" value="ECO:0007669"/>
    <property type="project" value="UniProtKB-KW"/>
</dbReference>
<dbReference type="CDD" id="cd06170">
    <property type="entry name" value="LuxR_C_like"/>
    <property type="match status" value="1"/>
</dbReference>
<protein>
    <submittedName>
        <fullName evidence="4">LuxR family transcriptional regulator</fullName>
    </submittedName>
</protein>
<dbReference type="EMBL" id="MVIE01000002">
    <property type="protein sequence ID" value="ORB46225.1"/>
    <property type="molecule type" value="Genomic_DNA"/>
</dbReference>
<dbReference type="STRING" id="590652.BST39_02320"/>
<dbReference type="InterPro" id="IPR027417">
    <property type="entry name" value="P-loop_NTPase"/>
</dbReference>
<reference evidence="4 5" key="1">
    <citation type="submission" date="2017-02" db="EMBL/GenBank/DDBJ databases">
        <title>The new phylogeny of genus Mycobacterium.</title>
        <authorList>
            <person name="Tortoli E."/>
            <person name="Trovato A."/>
            <person name="Cirillo D.M."/>
        </authorList>
    </citation>
    <scope>NUCLEOTIDE SEQUENCE [LARGE SCALE GENOMIC DNA]</scope>
    <source>
        <strain evidence="4 5">DSM 45000</strain>
    </source>
</reference>
<dbReference type="Proteomes" id="UP000192513">
    <property type="component" value="Unassembled WGS sequence"/>
</dbReference>